<dbReference type="EMBL" id="JELW01000023">
    <property type="protein sequence ID" value="EXU98851.1"/>
    <property type="molecule type" value="Genomic_DNA"/>
</dbReference>
<evidence type="ECO:0000313" key="5">
    <source>
        <dbReference type="Proteomes" id="UP000030151"/>
    </source>
</evidence>
<gene>
    <name evidence="4" type="ORF">X797_008088</name>
</gene>
<organism evidence="4 5">
    <name type="scientific">Metarhizium robertsii</name>
    <dbReference type="NCBI Taxonomy" id="568076"/>
    <lineage>
        <taxon>Eukaryota</taxon>
        <taxon>Fungi</taxon>
        <taxon>Dikarya</taxon>
        <taxon>Ascomycota</taxon>
        <taxon>Pezizomycotina</taxon>
        <taxon>Sordariomycetes</taxon>
        <taxon>Hypocreomycetidae</taxon>
        <taxon>Hypocreales</taxon>
        <taxon>Clavicipitaceae</taxon>
        <taxon>Metarhizium</taxon>
    </lineage>
</organism>
<accession>A0A014NBY7</accession>
<dbReference type="PANTHER" id="PTHR43861">
    <property type="entry name" value="TRANS-ACONITATE 2-METHYLTRANSFERASE-RELATED"/>
    <property type="match status" value="1"/>
</dbReference>
<dbReference type="SUPFAM" id="SSF53335">
    <property type="entry name" value="S-adenosyl-L-methionine-dependent methyltransferases"/>
    <property type="match status" value="1"/>
</dbReference>
<evidence type="ECO:0000313" key="4">
    <source>
        <dbReference type="EMBL" id="EXU98851.1"/>
    </source>
</evidence>
<reference evidence="4 5" key="1">
    <citation type="submission" date="2014-02" db="EMBL/GenBank/DDBJ databases">
        <title>The genome sequence of the entomopathogenic fungus Metarhizium robertsii ARSEF 2575.</title>
        <authorList>
            <person name="Giuliano Garisto Donzelli B."/>
            <person name="Roe B.A."/>
            <person name="Macmil S.L."/>
            <person name="Krasnoff S.B."/>
            <person name="Gibson D.M."/>
        </authorList>
    </citation>
    <scope>NUCLEOTIDE SEQUENCE [LARGE SCALE GENOMIC DNA]</scope>
    <source>
        <strain evidence="4 5">ARSEF 2575</strain>
    </source>
</reference>
<dbReference type="Gene3D" id="3.40.50.150">
    <property type="entry name" value="Vaccinia Virus protein VP39"/>
    <property type="match status" value="1"/>
</dbReference>
<dbReference type="GO" id="GO:0008168">
    <property type="term" value="F:methyltransferase activity"/>
    <property type="evidence" value="ECO:0007669"/>
    <property type="project" value="UniProtKB-KW"/>
</dbReference>
<name>A0A014NBY7_9HYPO</name>
<dbReference type="InterPro" id="IPR041698">
    <property type="entry name" value="Methyltransf_25"/>
</dbReference>
<keyword evidence="1 4" id="KW-0489">Methyltransferase</keyword>
<evidence type="ECO:0000256" key="1">
    <source>
        <dbReference type="ARBA" id="ARBA00022603"/>
    </source>
</evidence>
<dbReference type="CDD" id="cd02440">
    <property type="entry name" value="AdoMet_MTases"/>
    <property type="match status" value="1"/>
</dbReference>
<dbReference type="Proteomes" id="UP000030151">
    <property type="component" value="Unassembled WGS sequence"/>
</dbReference>
<dbReference type="OrthoDB" id="3647at2759"/>
<dbReference type="Pfam" id="PF13649">
    <property type="entry name" value="Methyltransf_25"/>
    <property type="match status" value="1"/>
</dbReference>
<dbReference type="GO" id="GO:0032259">
    <property type="term" value="P:methylation"/>
    <property type="evidence" value="ECO:0007669"/>
    <property type="project" value="UniProtKB-KW"/>
</dbReference>
<evidence type="ECO:0000256" key="2">
    <source>
        <dbReference type="ARBA" id="ARBA00022679"/>
    </source>
</evidence>
<keyword evidence="2 4" id="KW-0808">Transferase</keyword>
<sequence length="263" mass="30127">MTQYNSLSSTYNVFDTLPYRQMEWENVYRAVSPLLRPGMKVLELACGTGCYTTRLFDWGATDMTAVDISRPMLAEAAARAHHHVEAGNLRLVAADGAEMQSFAPDHSSCYFDLAFGAWFLNYAENKAQLRAMFRNVAQNLRPGAPFIAIVPHPTDDVGARAEIYTKPPFNRMFPRNKYTKPLESGDGYGLRVLVDNNGVDFMTWHMKREVYEEAARLGGFQGRLEWKREFLLDDVWKQRFDLTSDEWQIREANPHCGILIAWK</sequence>
<evidence type="ECO:0000259" key="3">
    <source>
        <dbReference type="Pfam" id="PF13649"/>
    </source>
</evidence>
<dbReference type="PANTHER" id="PTHR43861:SF1">
    <property type="entry name" value="TRANS-ACONITATE 2-METHYLTRANSFERASE"/>
    <property type="match status" value="1"/>
</dbReference>
<dbReference type="InterPro" id="IPR029063">
    <property type="entry name" value="SAM-dependent_MTases_sf"/>
</dbReference>
<comment type="caution">
    <text evidence="4">The sequence shown here is derived from an EMBL/GenBank/DDBJ whole genome shotgun (WGS) entry which is preliminary data.</text>
</comment>
<dbReference type="HOGENOM" id="CLU_049749_3_1_1"/>
<protein>
    <submittedName>
        <fullName evidence="4">S-adenosylmethionine-dependent methyltransferase family protein</fullName>
    </submittedName>
</protein>
<proteinExistence type="predicted"/>
<dbReference type="eggNOG" id="ENOG502SRY2">
    <property type="taxonomic scope" value="Eukaryota"/>
</dbReference>
<feature type="domain" description="Methyltransferase" evidence="3">
    <location>
        <begin position="41"/>
        <end position="143"/>
    </location>
</feature>
<dbReference type="AlphaFoldDB" id="A0A014NBY7"/>